<evidence type="ECO:0000313" key="1">
    <source>
        <dbReference type="EMBL" id="KAJ7339491.1"/>
    </source>
</evidence>
<comment type="caution">
    <text evidence="1">The sequence shown here is derived from an EMBL/GenBank/DDBJ whole genome shotgun (WGS) entry which is preliminary data.</text>
</comment>
<accession>A0A9W9YFE0</accession>
<evidence type="ECO:0000313" key="2">
    <source>
        <dbReference type="Proteomes" id="UP001163046"/>
    </source>
</evidence>
<dbReference type="Proteomes" id="UP001163046">
    <property type="component" value="Unassembled WGS sequence"/>
</dbReference>
<dbReference type="Gene3D" id="1.25.40.20">
    <property type="entry name" value="Ankyrin repeat-containing domain"/>
    <property type="match status" value="1"/>
</dbReference>
<dbReference type="AlphaFoldDB" id="A0A9W9YFE0"/>
<dbReference type="InterPro" id="IPR036770">
    <property type="entry name" value="Ankyrin_rpt-contain_sf"/>
</dbReference>
<sequence>MGLAVSTLRGNDNDDDIISDANKSVFDWCKEGNVKKMDVLLTRRENLDAKDDQDADGQTPLHYGKYCTLVYVANN</sequence>
<keyword evidence="2" id="KW-1185">Reference proteome</keyword>
<proteinExistence type="predicted"/>
<protein>
    <submittedName>
        <fullName evidence="1">Acyl-CoA binding domain-containing protein 6</fullName>
    </submittedName>
</protein>
<organism evidence="1 2">
    <name type="scientific">Desmophyllum pertusum</name>
    <dbReference type="NCBI Taxonomy" id="174260"/>
    <lineage>
        <taxon>Eukaryota</taxon>
        <taxon>Metazoa</taxon>
        <taxon>Cnidaria</taxon>
        <taxon>Anthozoa</taxon>
        <taxon>Hexacorallia</taxon>
        <taxon>Scleractinia</taxon>
        <taxon>Caryophylliina</taxon>
        <taxon>Caryophylliidae</taxon>
        <taxon>Desmophyllum</taxon>
    </lineage>
</organism>
<dbReference type="OrthoDB" id="10254927at2759"/>
<name>A0A9W9YFE0_9CNID</name>
<reference evidence="1" key="1">
    <citation type="submission" date="2023-01" db="EMBL/GenBank/DDBJ databases">
        <title>Genome assembly of the deep-sea coral Lophelia pertusa.</title>
        <authorList>
            <person name="Herrera S."/>
            <person name="Cordes E."/>
        </authorList>
    </citation>
    <scope>NUCLEOTIDE SEQUENCE</scope>
    <source>
        <strain evidence="1">USNM1676648</strain>
        <tissue evidence="1">Polyp</tissue>
    </source>
</reference>
<dbReference type="EMBL" id="MU827779">
    <property type="protein sequence ID" value="KAJ7339491.1"/>
    <property type="molecule type" value="Genomic_DNA"/>
</dbReference>
<gene>
    <name evidence="1" type="primary">ACBD6</name>
    <name evidence="1" type="ORF">OS493_005889</name>
</gene>